<protein>
    <submittedName>
        <fullName evidence="2">Uncharacterized protein</fullName>
    </submittedName>
</protein>
<gene>
    <name evidence="2" type="ORF">SDC9_120732</name>
</gene>
<accession>A0A645CA00</accession>
<sequence length="235" mass="26020">MGAADLDNVSILPLQPRQRPAQTLRRGQNAALHRQHRRNMQRGGKGIVAGLGGVHVVVGVELDALFRRQMGDHLVDVHVRLGAGAGLPNRQRKLPVPFPRPDFPTDGGNGVRLLRRQLTAVCVGPGAGLLQAGKSRYNLLGHLLRADFKVFKAPLRLRPPKMLRRDKYLAHGVVLESCWHNVLPRFHDIFSIIAGFTPPRKSPVQGTVFFHRRDFCPGTHSGYWKTAGFRAAVLS</sequence>
<proteinExistence type="predicted"/>
<evidence type="ECO:0000313" key="2">
    <source>
        <dbReference type="EMBL" id="MPM73750.1"/>
    </source>
</evidence>
<dbReference type="AlphaFoldDB" id="A0A645CA00"/>
<reference evidence="2" key="1">
    <citation type="submission" date="2019-08" db="EMBL/GenBank/DDBJ databases">
        <authorList>
            <person name="Kucharzyk K."/>
            <person name="Murdoch R.W."/>
            <person name="Higgins S."/>
            <person name="Loffler F."/>
        </authorList>
    </citation>
    <scope>NUCLEOTIDE SEQUENCE</scope>
</reference>
<evidence type="ECO:0000256" key="1">
    <source>
        <dbReference type="SAM" id="MobiDB-lite"/>
    </source>
</evidence>
<dbReference type="EMBL" id="VSSQ01025544">
    <property type="protein sequence ID" value="MPM73750.1"/>
    <property type="molecule type" value="Genomic_DNA"/>
</dbReference>
<name>A0A645CA00_9ZZZZ</name>
<feature type="region of interest" description="Disordered" evidence="1">
    <location>
        <begin position="1"/>
        <end position="34"/>
    </location>
</feature>
<comment type="caution">
    <text evidence="2">The sequence shown here is derived from an EMBL/GenBank/DDBJ whole genome shotgun (WGS) entry which is preliminary data.</text>
</comment>
<organism evidence="2">
    <name type="scientific">bioreactor metagenome</name>
    <dbReference type="NCBI Taxonomy" id="1076179"/>
    <lineage>
        <taxon>unclassified sequences</taxon>
        <taxon>metagenomes</taxon>
        <taxon>ecological metagenomes</taxon>
    </lineage>
</organism>